<dbReference type="GO" id="GO:0020037">
    <property type="term" value="F:heme binding"/>
    <property type="evidence" value="ECO:0007669"/>
    <property type="project" value="InterPro"/>
</dbReference>
<evidence type="ECO:0000256" key="16">
    <source>
        <dbReference type="SAM" id="Phobius"/>
    </source>
</evidence>
<feature type="transmembrane region" description="Helical" evidence="16">
    <location>
        <begin position="5"/>
        <end position="23"/>
    </location>
</feature>
<dbReference type="EMBL" id="JI168987">
    <property type="protein sequence ID" value="ADY43572.1"/>
    <property type="molecule type" value="mRNA"/>
</dbReference>
<dbReference type="FunFam" id="1.10.630.10:FF:000042">
    <property type="entry name" value="Cytochrome P450"/>
    <property type="match status" value="1"/>
</dbReference>
<dbReference type="InterPro" id="IPR001128">
    <property type="entry name" value="Cyt_P450"/>
</dbReference>
<keyword evidence="8" id="KW-0492">Microsome</keyword>
<name>F1L0B8_ASCSU</name>
<sequence length="536" mass="61333">MHIGIGEYVIILLIIIGTTFYYLPLSAAVITVTSLSSAIIWKLHCLNNYWAKQGIPGPKRNLIFGNLLQLMNGFKTFDIENTKKYGKNFGAVFAGAPTFISSDVDLLREVLVKRFNCFINREIRSITYNENNVGSKMLLVLKDQLWKDVRRTITPAFSSAKMKNMVTLLEECVADLINAFELAINERNGIFEAKELCGKYTMDAIAKCAFGVDVGSQHGNSLFAKYAREILNFTLWDPRVLFITLFPNISRCIENFTGHEITNHKANKYIVDAIRKVIAERRIHRKAGKPDFLQLLLDCSDERCAESEIDREITDEIVAKSGNKVKLNDELIISQCFIFIVAGYETSSATLQFCLYNLATNPIVQENGHEEVMRIVGDKELIEWDDLAKMSYIDHIIKETLRLFPPIPSINRQCNEEVFIDGVKFEKGCNINAAVFAIHYNEEYYPEAERFYPERFSLEKYKTNDPLTFIPFGFGPRNCIGMRFAQLEMRLALAYLLKYYRFITNNKTPKPPLEITTLPFTKPNDPICLTAIRRSI</sequence>
<reference evidence="17" key="1">
    <citation type="journal article" date="2011" name="Genome Res.">
        <title>Deep small RNA sequencing from the nematode Ascaris reveals conservation, functional diversification, and novel developmental profiles.</title>
        <authorList>
            <person name="Wang J."/>
            <person name="Czech B."/>
            <person name="Crunk A."/>
            <person name="Wallace A."/>
            <person name="Mitreva M."/>
            <person name="Hannon G.J."/>
            <person name="Davis R.E."/>
        </authorList>
    </citation>
    <scope>NUCLEOTIDE SEQUENCE</scope>
</reference>
<organism evidence="17">
    <name type="scientific">Ascaris suum</name>
    <name type="common">Pig roundworm</name>
    <name type="synonym">Ascaris lumbricoides</name>
    <dbReference type="NCBI Taxonomy" id="6253"/>
    <lineage>
        <taxon>Eukaryota</taxon>
        <taxon>Metazoa</taxon>
        <taxon>Ecdysozoa</taxon>
        <taxon>Nematoda</taxon>
        <taxon>Chromadorea</taxon>
        <taxon>Rhabditida</taxon>
        <taxon>Spirurina</taxon>
        <taxon>Ascaridomorpha</taxon>
        <taxon>Ascaridoidea</taxon>
        <taxon>Ascarididae</taxon>
        <taxon>Ascaris</taxon>
    </lineage>
</organism>
<evidence type="ECO:0000313" key="17">
    <source>
        <dbReference type="EMBL" id="ADY43572.1"/>
    </source>
</evidence>
<accession>F1L0B8</accession>
<comment type="similarity">
    <text evidence="4 15">Belongs to the cytochrome P450 family.</text>
</comment>
<dbReference type="AlphaFoldDB" id="F1L0B8"/>
<evidence type="ECO:0000256" key="12">
    <source>
        <dbReference type="ARBA" id="ARBA00023136"/>
    </source>
</evidence>
<dbReference type="GO" id="GO:0005789">
    <property type="term" value="C:endoplasmic reticulum membrane"/>
    <property type="evidence" value="ECO:0007669"/>
    <property type="project" value="UniProtKB-SubCell"/>
</dbReference>
<evidence type="ECO:0000256" key="15">
    <source>
        <dbReference type="RuleBase" id="RU000461"/>
    </source>
</evidence>
<keyword evidence="5 14" id="KW-0349">Heme</keyword>
<dbReference type="PRINTS" id="PR00463">
    <property type="entry name" value="EP450I"/>
</dbReference>
<comment type="cofactor">
    <cofactor evidence="1 14">
        <name>heme</name>
        <dbReference type="ChEBI" id="CHEBI:30413"/>
    </cofactor>
</comment>
<dbReference type="Gene3D" id="1.10.630.10">
    <property type="entry name" value="Cytochrome P450"/>
    <property type="match status" value="1"/>
</dbReference>
<evidence type="ECO:0000256" key="1">
    <source>
        <dbReference type="ARBA" id="ARBA00001971"/>
    </source>
</evidence>
<keyword evidence="9 15" id="KW-0560">Oxidoreductase</keyword>
<evidence type="ECO:0000256" key="4">
    <source>
        <dbReference type="ARBA" id="ARBA00010617"/>
    </source>
</evidence>
<evidence type="ECO:0000256" key="5">
    <source>
        <dbReference type="ARBA" id="ARBA00022617"/>
    </source>
</evidence>
<dbReference type="PANTHER" id="PTHR24302:SF15">
    <property type="entry name" value="FATTY-ACID PEROXYGENASE"/>
    <property type="match status" value="1"/>
</dbReference>
<dbReference type="Pfam" id="PF00067">
    <property type="entry name" value="p450"/>
    <property type="match status" value="1"/>
</dbReference>
<evidence type="ECO:0000256" key="8">
    <source>
        <dbReference type="ARBA" id="ARBA00022848"/>
    </source>
</evidence>
<protein>
    <submittedName>
        <fullName evidence="17">Cytochrome P450 3A31</fullName>
    </submittedName>
</protein>
<evidence type="ECO:0000256" key="9">
    <source>
        <dbReference type="ARBA" id="ARBA00023002"/>
    </source>
</evidence>
<dbReference type="InterPro" id="IPR017972">
    <property type="entry name" value="Cyt_P450_CS"/>
</dbReference>
<comment type="function">
    <text evidence="13">Cytochromes P450 are a group of heme-thiolate monooxygenases. They oxidize a variety of structurally unrelated compounds, including steroids, fatty acids, and xenobiotics.</text>
</comment>
<dbReference type="PANTHER" id="PTHR24302">
    <property type="entry name" value="CYTOCHROME P450 FAMILY 3"/>
    <property type="match status" value="1"/>
</dbReference>
<comment type="subcellular location">
    <subcellularLocation>
        <location evidence="3">Endoplasmic reticulum membrane</location>
        <topology evidence="3">Peripheral membrane protein</topology>
    </subcellularLocation>
    <subcellularLocation>
        <location evidence="2">Microsome membrane</location>
        <topology evidence="2">Peripheral membrane protein</topology>
    </subcellularLocation>
</comment>
<evidence type="ECO:0000256" key="3">
    <source>
        <dbReference type="ARBA" id="ARBA00004406"/>
    </source>
</evidence>
<keyword evidence="11 15" id="KW-0503">Monooxygenase</keyword>
<keyword evidence="10 14" id="KW-0408">Iron</keyword>
<dbReference type="GO" id="GO:0008395">
    <property type="term" value="F:steroid hydroxylase activity"/>
    <property type="evidence" value="ECO:0007669"/>
    <property type="project" value="TreeGrafter"/>
</dbReference>
<keyword evidence="16" id="KW-0812">Transmembrane</keyword>
<keyword evidence="7" id="KW-0256">Endoplasmic reticulum</keyword>
<dbReference type="CDD" id="cd11055">
    <property type="entry name" value="CYP3A-like"/>
    <property type="match status" value="1"/>
</dbReference>
<evidence type="ECO:0000256" key="6">
    <source>
        <dbReference type="ARBA" id="ARBA00022723"/>
    </source>
</evidence>
<keyword evidence="12 16" id="KW-0472">Membrane</keyword>
<keyword evidence="16" id="KW-1133">Transmembrane helix</keyword>
<evidence type="ECO:0000256" key="13">
    <source>
        <dbReference type="ARBA" id="ARBA00043906"/>
    </source>
</evidence>
<dbReference type="GO" id="GO:0005506">
    <property type="term" value="F:iron ion binding"/>
    <property type="evidence" value="ECO:0007669"/>
    <property type="project" value="InterPro"/>
</dbReference>
<evidence type="ECO:0000256" key="10">
    <source>
        <dbReference type="ARBA" id="ARBA00023004"/>
    </source>
</evidence>
<feature type="binding site" description="axial binding residue" evidence="14">
    <location>
        <position position="479"/>
    </location>
    <ligand>
        <name>heme</name>
        <dbReference type="ChEBI" id="CHEBI:30413"/>
    </ligand>
    <ligandPart>
        <name>Fe</name>
        <dbReference type="ChEBI" id="CHEBI:18248"/>
    </ligandPart>
</feature>
<evidence type="ECO:0000256" key="14">
    <source>
        <dbReference type="PIRSR" id="PIRSR602401-1"/>
    </source>
</evidence>
<proteinExistence type="evidence at transcript level"/>
<dbReference type="InterPro" id="IPR036396">
    <property type="entry name" value="Cyt_P450_sf"/>
</dbReference>
<dbReference type="SUPFAM" id="SSF48264">
    <property type="entry name" value="Cytochrome P450"/>
    <property type="match status" value="1"/>
</dbReference>
<dbReference type="GO" id="GO:0016705">
    <property type="term" value="F:oxidoreductase activity, acting on paired donors, with incorporation or reduction of molecular oxygen"/>
    <property type="evidence" value="ECO:0007669"/>
    <property type="project" value="InterPro"/>
</dbReference>
<dbReference type="PROSITE" id="PS00086">
    <property type="entry name" value="CYTOCHROME_P450"/>
    <property type="match status" value="1"/>
</dbReference>
<evidence type="ECO:0000256" key="7">
    <source>
        <dbReference type="ARBA" id="ARBA00022824"/>
    </source>
</evidence>
<dbReference type="PRINTS" id="PR00385">
    <property type="entry name" value="P450"/>
</dbReference>
<dbReference type="InterPro" id="IPR050705">
    <property type="entry name" value="Cytochrome_P450_3A"/>
</dbReference>
<evidence type="ECO:0000256" key="2">
    <source>
        <dbReference type="ARBA" id="ARBA00004174"/>
    </source>
</evidence>
<dbReference type="InterPro" id="IPR002401">
    <property type="entry name" value="Cyt_P450_E_grp-I"/>
</dbReference>
<evidence type="ECO:0000256" key="11">
    <source>
        <dbReference type="ARBA" id="ARBA00023033"/>
    </source>
</evidence>
<keyword evidence="6 14" id="KW-0479">Metal-binding</keyword>